<evidence type="ECO:0000256" key="3">
    <source>
        <dbReference type="ARBA" id="ARBA00022833"/>
    </source>
</evidence>
<feature type="domain" description="C2H2-type" evidence="5">
    <location>
        <begin position="14"/>
        <end position="42"/>
    </location>
</feature>
<dbReference type="InterPro" id="IPR000306">
    <property type="entry name" value="Znf_FYVE"/>
</dbReference>
<feature type="domain" description="FYVE-type" evidence="6">
    <location>
        <begin position="144"/>
        <end position="223"/>
    </location>
</feature>
<dbReference type="AlphaFoldDB" id="A0AAN7PF82"/>
<dbReference type="SUPFAM" id="SSF57903">
    <property type="entry name" value="FYVE/PHD zinc finger"/>
    <property type="match status" value="1"/>
</dbReference>
<name>A0AAN7PF82_9COLE</name>
<dbReference type="InterPro" id="IPR021565">
    <property type="entry name" value="Rbsn_Rab-bd"/>
</dbReference>
<evidence type="ECO:0000259" key="6">
    <source>
        <dbReference type="PROSITE" id="PS50178"/>
    </source>
</evidence>
<dbReference type="InterPro" id="IPR011011">
    <property type="entry name" value="Znf_FYVE_PHD"/>
</dbReference>
<dbReference type="InterPro" id="IPR017455">
    <property type="entry name" value="Znf_FYVE-rel"/>
</dbReference>
<evidence type="ECO:0000256" key="2">
    <source>
        <dbReference type="ARBA" id="ARBA00022771"/>
    </source>
</evidence>
<dbReference type="SUPFAM" id="SSF140125">
    <property type="entry name" value="Rabenosyn-5 Rab-binding domain-like"/>
    <property type="match status" value="1"/>
</dbReference>
<dbReference type="PROSITE" id="PS50178">
    <property type="entry name" value="ZF_FYVE"/>
    <property type="match status" value="1"/>
</dbReference>
<dbReference type="PANTHER" id="PTHR13510">
    <property type="entry name" value="FYVE-FINGER-CONTAINING RAB5 EFFECTOR PROTEIN RABENOSYN-5-RELATED"/>
    <property type="match status" value="1"/>
</dbReference>
<dbReference type="Gene3D" id="4.10.860.20">
    <property type="entry name" value="Rabenosyn, Rab binding domain"/>
    <property type="match status" value="1"/>
</dbReference>
<comment type="caution">
    <text evidence="7">The sequence shown here is derived from an EMBL/GenBank/DDBJ whole genome shotgun (WGS) entry which is preliminary data.</text>
</comment>
<dbReference type="PROSITE" id="PS00028">
    <property type="entry name" value="ZINC_FINGER_C2H2_1"/>
    <property type="match status" value="1"/>
</dbReference>
<dbReference type="InterPro" id="IPR013087">
    <property type="entry name" value="Znf_C2H2_type"/>
</dbReference>
<protein>
    <recommendedName>
        <fullName evidence="9">Rabenosyn-5</fullName>
    </recommendedName>
</protein>
<evidence type="ECO:0000256" key="4">
    <source>
        <dbReference type="PROSITE-ProRule" id="PRU00042"/>
    </source>
</evidence>
<accession>A0AAN7PF82</accession>
<dbReference type="SMART" id="SM00064">
    <property type="entry name" value="FYVE"/>
    <property type="match status" value="1"/>
</dbReference>
<dbReference type="InterPro" id="IPR013083">
    <property type="entry name" value="Znf_RING/FYVE/PHD"/>
</dbReference>
<dbReference type="InterPro" id="IPR052727">
    <property type="entry name" value="Rab4/Rab5_effector"/>
</dbReference>
<keyword evidence="2 4" id="KW-0863">Zinc-finger</keyword>
<keyword evidence="1" id="KW-0479">Metal-binding</keyword>
<dbReference type="Gene3D" id="3.30.40.10">
    <property type="entry name" value="Zinc/RING finger domain, C3HC4 (zinc finger)"/>
    <property type="match status" value="1"/>
</dbReference>
<evidence type="ECO:0000313" key="8">
    <source>
        <dbReference type="Proteomes" id="UP001353858"/>
    </source>
</evidence>
<evidence type="ECO:0008006" key="9">
    <source>
        <dbReference type="Google" id="ProtNLM"/>
    </source>
</evidence>
<reference evidence="8" key="1">
    <citation type="submission" date="2023-01" db="EMBL/GenBank/DDBJ databases">
        <title>Key to firefly adult light organ development and bioluminescence: homeobox transcription factors regulate luciferase expression and transportation to peroxisome.</title>
        <authorList>
            <person name="Fu X."/>
        </authorList>
    </citation>
    <scope>NUCLEOTIDE SEQUENCE [LARGE SCALE GENOMIC DNA]</scope>
</reference>
<keyword evidence="8" id="KW-1185">Reference proteome</keyword>
<dbReference type="Pfam" id="PF01363">
    <property type="entry name" value="FYVE"/>
    <property type="match status" value="1"/>
</dbReference>
<dbReference type="GO" id="GO:0008270">
    <property type="term" value="F:zinc ion binding"/>
    <property type="evidence" value="ECO:0007669"/>
    <property type="project" value="UniProtKB-KW"/>
</dbReference>
<dbReference type="Proteomes" id="UP001353858">
    <property type="component" value="Unassembled WGS sequence"/>
</dbReference>
<evidence type="ECO:0000313" key="7">
    <source>
        <dbReference type="EMBL" id="KAK4884394.1"/>
    </source>
</evidence>
<organism evidence="7 8">
    <name type="scientific">Aquatica leii</name>
    <dbReference type="NCBI Taxonomy" id="1421715"/>
    <lineage>
        <taxon>Eukaryota</taxon>
        <taxon>Metazoa</taxon>
        <taxon>Ecdysozoa</taxon>
        <taxon>Arthropoda</taxon>
        <taxon>Hexapoda</taxon>
        <taxon>Insecta</taxon>
        <taxon>Pterygota</taxon>
        <taxon>Neoptera</taxon>
        <taxon>Endopterygota</taxon>
        <taxon>Coleoptera</taxon>
        <taxon>Polyphaga</taxon>
        <taxon>Elateriformia</taxon>
        <taxon>Elateroidea</taxon>
        <taxon>Lampyridae</taxon>
        <taxon>Luciolinae</taxon>
        <taxon>Aquatica</taxon>
    </lineage>
</organism>
<dbReference type="InterPro" id="IPR036531">
    <property type="entry name" value="Rbsn_Rab-bd_sf"/>
</dbReference>
<dbReference type="Pfam" id="PF11464">
    <property type="entry name" value="Rbsn"/>
    <property type="match status" value="1"/>
</dbReference>
<evidence type="ECO:0000259" key="5">
    <source>
        <dbReference type="PROSITE" id="PS50157"/>
    </source>
</evidence>
<dbReference type="PROSITE" id="PS50157">
    <property type="entry name" value="ZINC_FINGER_C2H2_2"/>
    <property type="match status" value="1"/>
</dbReference>
<sequence length="445" mass="51118">MAEWSPESQIQEGFLCPVCYKDLRSPGNLLSHFVELHSEEQDLLKSIKDLVGKAKKKILKLDENELESFKTEMSLQKIGIEYSEPQAPGQTRSMTEYFRNVRRERLDHRTSETNRLIIRLDKLLRIDGPDRKLREQELVVWLDGSTVSRCPSCTASFNITRRQHHCRLCGSIMCNSCSYFLPYEIAKTIVAPVYSDTNKANAIASKAEGDTLRLCAHCMNMLDSRNQAQMLQVNQPVICQLYMRLQKIKNDLQPSLELYDKMYNSMMSGEQTFRLQDVQSLRSSIAQQAEILDAISKRIISVPLNPEQPKAILLQNSIRRATTQYIKEYLLVLPILPSAEELYRIRQERLTRNVSTSTHPTVSAVKKIAVTTGWSPDNLSIENVIPEISDEDPLMQQIAIVRNYIKQARSANRFEEVASLEENLEFLKKAYREQQLAFKNDKVAV</sequence>
<dbReference type="EMBL" id="JARPUR010000001">
    <property type="protein sequence ID" value="KAK4884394.1"/>
    <property type="molecule type" value="Genomic_DNA"/>
</dbReference>
<gene>
    <name evidence="7" type="ORF">RN001_000665</name>
</gene>
<evidence type="ECO:0000256" key="1">
    <source>
        <dbReference type="ARBA" id="ARBA00022723"/>
    </source>
</evidence>
<dbReference type="PANTHER" id="PTHR13510:SF44">
    <property type="entry name" value="RABENOSYN-5"/>
    <property type="match status" value="1"/>
</dbReference>
<keyword evidence="3" id="KW-0862">Zinc</keyword>
<proteinExistence type="predicted"/>